<dbReference type="STRING" id="409849.ENSPMGP00000002092"/>
<proteinExistence type="predicted"/>
<protein>
    <submittedName>
        <fullName evidence="2">Uncharacterized protein</fullName>
    </submittedName>
</protein>
<evidence type="ECO:0000313" key="3">
    <source>
        <dbReference type="Proteomes" id="UP000261520"/>
    </source>
</evidence>
<sequence length="94" mass="11151">MVSMEVEGWDSSLEEELGISLVELKQWIDEAVEKSEMVQKKKAELQELQEWVEKKEQENAVAESLLKDANQQVRTNLPFVFVLYIYLYFTNLHW</sequence>
<name>A0A3B3ZC00_9GOBI</name>
<dbReference type="Ensembl" id="ENSPMGT00000002222.1">
    <property type="protein sequence ID" value="ENSPMGP00000002092.1"/>
    <property type="gene ID" value="ENSPMGG00000001871.1"/>
</dbReference>
<dbReference type="AlphaFoldDB" id="A0A3B3ZC00"/>
<organism evidence="2 3">
    <name type="scientific">Periophthalmus magnuspinnatus</name>
    <dbReference type="NCBI Taxonomy" id="409849"/>
    <lineage>
        <taxon>Eukaryota</taxon>
        <taxon>Metazoa</taxon>
        <taxon>Chordata</taxon>
        <taxon>Craniata</taxon>
        <taxon>Vertebrata</taxon>
        <taxon>Euteleostomi</taxon>
        <taxon>Actinopterygii</taxon>
        <taxon>Neopterygii</taxon>
        <taxon>Teleostei</taxon>
        <taxon>Neoteleostei</taxon>
        <taxon>Acanthomorphata</taxon>
        <taxon>Gobiaria</taxon>
        <taxon>Gobiiformes</taxon>
        <taxon>Gobioidei</taxon>
        <taxon>Gobiidae</taxon>
        <taxon>Oxudercinae</taxon>
        <taxon>Periophthalmus</taxon>
    </lineage>
</organism>
<reference evidence="2" key="2">
    <citation type="submission" date="2025-09" db="UniProtKB">
        <authorList>
            <consortium name="Ensembl"/>
        </authorList>
    </citation>
    <scope>IDENTIFICATION</scope>
</reference>
<keyword evidence="1" id="KW-0175">Coiled coil</keyword>
<dbReference type="Proteomes" id="UP000261520">
    <property type="component" value="Unplaced"/>
</dbReference>
<feature type="coiled-coil region" evidence="1">
    <location>
        <begin position="28"/>
        <end position="72"/>
    </location>
</feature>
<evidence type="ECO:0000256" key="1">
    <source>
        <dbReference type="SAM" id="Coils"/>
    </source>
</evidence>
<keyword evidence="3" id="KW-1185">Reference proteome</keyword>
<accession>A0A3B3ZC00</accession>
<evidence type="ECO:0000313" key="2">
    <source>
        <dbReference type="Ensembl" id="ENSPMGP00000002092.1"/>
    </source>
</evidence>
<reference evidence="2" key="1">
    <citation type="submission" date="2025-08" db="UniProtKB">
        <authorList>
            <consortium name="Ensembl"/>
        </authorList>
    </citation>
    <scope>IDENTIFICATION</scope>
</reference>